<evidence type="ECO:0000256" key="5">
    <source>
        <dbReference type="ARBA" id="ARBA00022984"/>
    </source>
</evidence>
<sequence>MTGPDPAANSDWSEPKIYGSPMPVPGDASSLAVAVAQSDEADRAGEDGQFSDFGHHLPDSPWSSPTYHGPRRFRPRGDGDEPAGAATVDGGVAAADASGAELAGEPTDEPGGGHPGEQPADEAPAPSLLASSRTMAIASLASRATGFLRTMAIGAALGSGVDGIADAYNLGNTLPNMVYELLLGGVLTSVIIPVLVKAQQDDRDRGVAYTQRLLSLAVVGLAVTTLLAVLAAPLLIDLYQGDAPFHSLATLWATLLLPEIFFYGVGAMLSAILNTRHVYGWPAWAPVANNLITIAAALLYRLVPGPSHLSAGTISNTQILVIGIGTTLGIVAQALILFLPLRRIGFRWRWRFRAAPNEAGRMAEFRTLTLWVLGYVAVSQIGVYVINRVASGQRTGITIFANADLLFQVPYGIVGVSLLTALMPRMSRAAARGDNEDVLDDLRLGTRLSAVALVPIAAGLIVLGPAFTSVILLGRFDVSQARLVGIALAAGAFGLLPFALVMLQQRVFYAMRDARTPALINLAMVGTKVVLVLLASTMLHGRSIIIALTVSTSLSYIAGCTAGHLLLRRRFGRLGFSPVVRMVALIAAASLAGAAVALGVVELVNAVLGVGRVSGLVQLVGGGVLGLVTMAAIAVRLPIPEVAQLASVVRGRLGRKPDVPVG</sequence>
<dbReference type="PANTHER" id="PTHR47019:SF1">
    <property type="entry name" value="LIPID II FLIPPASE MURJ"/>
    <property type="match status" value="1"/>
</dbReference>
<feature type="transmembrane region" description="Helical" evidence="9">
    <location>
        <begin position="544"/>
        <end position="567"/>
    </location>
</feature>
<reference evidence="10" key="1">
    <citation type="journal article" date="2018" name="Int. J. Syst. Evol. Microbiol.">
        <title>Jatrophihabitans telluris sp. nov., isolated from sediment soil of lava forest wetlands and the emended description of the genus Jatrophihabitans.</title>
        <authorList>
            <person name="Lee K.C."/>
            <person name="Suh M.K."/>
            <person name="Eom M.K."/>
            <person name="Kim K.K."/>
            <person name="Kim J.S."/>
            <person name="Kim D.S."/>
            <person name="Ko S.H."/>
            <person name="Shin Y.K."/>
            <person name="Lee J.S."/>
        </authorList>
    </citation>
    <scope>NUCLEOTIDE SEQUENCE</scope>
    <source>
        <strain evidence="10">N237</strain>
    </source>
</reference>
<feature type="transmembrane region" description="Helical" evidence="9">
    <location>
        <begin position="406"/>
        <end position="423"/>
    </location>
</feature>
<comment type="subcellular location">
    <subcellularLocation>
        <location evidence="1">Cell membrane</location>
        <topology evidence="1">Multi-pass membrane protein</topology>
    </subcellularLocation>
</comment>
<protein>
    <submittedName>
        <fullName evidence="10">Murein biosynthesis integral membrane protein MurJ</fullName>
    </submittedName>
</protein>
<dbReference type="RefSeq" id="WP_249772140.1">
    <property type="nucleotide sequence ID" value="NZ_CP097332.1"/>
</dbReference>
<evidence type="ECO:0000256" key="7">
    <source>
        <dbReference type="ARBA" id="ARBA00023136"/>
    </source>
</evidence>
<feature type="transmembrane region" description="Helical" evidence="9">
    <location>
        <begin position="579"/>
        <end position="601"/>
    </location>
</feature>
<dbReference type="Pfam" id="PF03023">
    <property type="entry name" value="MurJ"/>
    <property type="match status" value="1"/>
</dbReference>
<dbReference type="NCBIfam" id="TIGR01695">
    <property type="entry name" value="murJ_mviN"/>
    <property type="match status" value="1"/>
</dbReference>
<keyword evidence="4" id="KW-0133">Cell shape</keyword>
<keyword evidence="5" id="KW-0573">Peptidoglycan synthesis</keyword>
<dbReference type="Proteomes" id="UP001056336">
    <property type="component" value="Chromosome"/>
</dbReference>
<evidence type="ECO:0000256" key="8">
    <source>
        <dbReference type="SAM" id="MobiDB-lite"/>
    </source>
</evidence>
<keyword evidence="2" id="KW-1003">Cell membrane</keyword>
<name>A0ABY4QYG4_9ACTN</name>
<evidence type="ECO:0000256" key="3">
    <source>
        <dbReference type="ARBA" id="ARBA00022692"/>
    </source>
</evidence>
<reference evidence="10" key="2">
    <citation type="submission" date="2022-05" db="EMBL/GenBank/DDBJ databases">
        <authorList>
            <person name="Kim J.-S."/>
            <person name="Lee K."/>
            <person name="Suh M."/>
            <person name="Eom M."/>
            <person name="Kim J.-S."/>
            <person name="Kim D.-S."/>
            <person name="Ko S.-H."/>
            <person name="Shin Y."/>
            <person name="Lee J.-S."/>
        </authorList>
    </citation>
    <scope>NUCLEOTIDE SEQUENCE</scope>
    <source>
        <strain evidence="10">N237</strain>
    </source>
</reference>
<feature type="transmembrane region" description="Helical" evidence="9">
    <location>
        <begin position="444"/>
        <end position="463"/>
    </location>
</feature>
<feature type="transmembrane region" description="Helical" evidence="9">
    <location>
        <begin position="320"/>
        <end position="341"/>
    </location>
</feature>
<feature type="transmembrane region" description="Helical" evidence="9">
    <location>
        <begin position="613"/>
        <end position="635"/>
    </location>
</feature>
<feature type="region of interest" description="Disordered" evidence="8">
    <location>
        <begin position="1"/>
        <end position="125"/>
    </location>
</feature>
<accession>A0ABY4QYG4</accession>
<gene>
    <name evidence="10" type="primary">murJ</name>
    <name evidence="10" type="ORF">M6D93_00705</name>
</gene>
<dbReference type="PANTHER" id="PTHR47019">
    <property type="entry name" value="LIPID II FLIPPASE MURJ"/>
    <property type="match status" value="1"/>
</dbReference>
<keyword evidence="7 9" id="KW-0472">Membrane</keyword>
<feature type="transmembrane region" description="Helical" evidence="9">
    <location>
        <begin position="248"/>
        <end position="269"/>
    </location>
</feature>
<dbReference type="EMBL" id="CP097332">
    <property type="protein sequence ID" value="UQX88540.1"/>
    <property type="molecule type" value="Genomic_DNA"/>
</dbReference>
<evidence type="ECO:0000256" key="1">
    <source>
        <dbReference type="ARBA" id="ARBA00004651"/>
    </source>
</evidence>
<evidence type="ECO:0000256" key="2">
    <source>
        <dbReference type="ARBA" id="ARBA00022475"/>
    </source>
</evidence>
<evidence type="ECO:0000256" key="6">
    <source>
        <dbReference type="ARBA" id="ARBA00022989"/>
    </source>
</evidence>
<evidence type="ECO:0000256" key="9">
    <source>
        <dbReference type="SAM" id="Phobius"/>
    </source>
</evidence>
<dbReference type="CDD" id="cd13123">
    <property type="entry name" value="MATE_MurJ_like"/>
    <property type="match status" value="1"/>
</dbReference>
<evidence type="ECO:0000313" key="10">
    <source>
        <dbReference type="EMBL" id="UQX88540.1"/>
    </source>
</evidence>
<proteinExistence type="predicted"/>
<dbReference type="InterPro" id="IPR051050">
    <property type="entry name" value="Lipid_II_flippase_MurJ/MviN"/>
</dbReference>
<dbReference type="InterPro" id="IPR004268">
    <property type="entry name" value="MurJ"/>
</dbReference>
<feature type="transmembrane region" description="Helical" evidence="9">
    <location>
        <begin position="281"/>
        <end position="300"/>
    </location>
</feature>
<feature type="transmembrane region" description="Helical" evidence="9">
    <location>
        <begin position="483"/>
        <end position="503"/>
    </location>
</feature>
<feature type="transmembrane region" description="Helical" evidence="9">
    <location>
        <begin position="177"/>
        <end position="196"/>
    </location>
</feature>
<feature type="transmembrane region" description="Helical" evidence="9">
    <location>
        <begin position="216"/>
        <end position="236"/>
    </location>
</feature>
<feature type="transmembrane region" description="Helical" evidence="9">
    <location>
        <begin position="368"/>
        <end position="386"/>
    </location>
</feature>
<feature type="compositionally biased region" description="Low complexity" evidence="8">
    <location>
        <begin position="83"/>
        <end position="105"/>
    </location>
</feature>
<evidence type="ECO:0000256" key="4">
    <source>
        <dbReference type="ARBA" id="ARBA00022960"/>
    </source>
</evidence>
<keyword evidence="6 9" id="KW-1133">Transmembrane helix</keyword>
<keyword evidence="11" id="KW-1185">Reference proteome</keyword>
<keyword evidence="3 9" id="KW-0812">Transmembrane</keyword>
<feature type="transmembrane region" description="Helical" evidence="9">
    <location>
        <begin position="518"/>
        <end position="538"/>
    </location>
</feature>
<organism evidence="10 11">
    <name type="scientific">Jatrophihabitans telluris</name>
    <dbReference type="NCBI Taxonomy" id="2038343"/>
    <lineage>
        <taxon>Bacteria</taxon>
        <taxon>Bacillati</taxon>
        <taxon>Actinomycetota</taxon>
        <taxon>Actinomycetes</taxon>
        <taxon>Jatrophihabitantales</taxon>
        <taxon>Jatrophihabitantaceae</taxon>
        <taxon>Jatrophihabitans</taxon>
    </lineage>
</organism>
<dbReference type="PRINTS" id="PR01806">
    <property type="entry name" value="VIRFACTRMVIN"/>
</dbReference>
<evidence type="ECO:0000313" key="11">
    <source>
        <dbReference type="Proteomes" id="UP001056336"/>
    </source>
</evidence>